<comment type="caution">
    <text evidence="1">The sequence shown here is derived from an EMBL/GenBank/DDBJ whole genome shotgun (WGS) entry which is preliminary data.</text>
</comment>
<dbReference type="Proteomes" id="UP001472677">
    <property type="component" value="Unassembled WGS sequence"/>
</dbReference>
<accession>A0ABR2F229</accession>
<reference evidence="1 2" key="1">
    <citation type="journal article" date="2024" name="G3 (Bethesda)">
        <title>Genome assembly of Hibiscus sabdariffa L. provides insights into metabolisms of medicinal natural products.</title>
        <authorList>
            <person name="Kim T."/>
        </authorList>
    </citation>
    <scope>NUCLEOTIDE SEQUENCE [LARGE SCALE GENOMIC DNA]</scope>
    <source>
        <strain evidence="1">TK-2024</strain>
        <tissue evidence="1">Old leaves</tissue>
    </source>
</reference>
<name>A0ABR2F229_9ROSI</name>
<evidence type="ECO:0000313" key="1">
    <source>
        <dbReference type="EMBL" id="KAK8569010.1"/>
    </source>
</evidence>
<keyword evidence="2" id="KW-1185">Reference proteome</keyword>
<organism evidence="1 2">
    <name type="scientific">Hibiscus sabdariffa</name>
    <name type="common">roselle</name>
    <dbReference type="NCBI Taxonomy" id="183260"/>
    <lineage>
        <taxon>Eukaryota</taxon>
        <taxon>Viridiplantae</taxon>
        <taxon>Streptophyta</taxon>
        <taxon>Embryophyta</taxon>
        <taxon>Tracheophyta</taxon>
        <taxon>Spermatophyta</taxon>
        <taxon>Magnoliopsida</taxon>
        <taxon>eudicotyledons</taxon>
        <taxon>Gunneridae</taxon>
        <taxon>Pentapetalae</taxon>
        <taxon>rosids</taxon>
        <taxon>malvids</taxon>
        <taxon>Malvales</taxon>
        <taxon>Malvaceae</taxon>
        <taxon>Malvoideae</taxon>
        <taxon>Hibiscus</taxon>
    </lineage>
</organism>
<sequence>MSGDIPFACLVLIPKLSEGISNKVAYSTRVHSQSSQPLRCTFTNNFSQSTFYKSEKSYMSGNKEASQTLLELNIILMGISRVLVWEVVWMAHKVLCSSSSYVSQS</sequence>
<evidence type="ECO:0000313" key="2">
    <source>
        <dbReference type="Proteomes" id="UP001472677"/>
    </source>
</evidence>
<dbReference type="EMBL" id="JBBPBM010000009">
    <property type="protein sequence ID" value="KAK8569010.1"/>
    <property type="molecule type" value="Genomic_DNA"/>
</dbReference>
<protein>
    <submittedName>
        <fullName evidence="1">Uncharacterized protein</fullName>
    </submittedName>
</protein>
<gene>
    <name evidence="1" type="ORF">V6N12_007543</name>
</gene>
<proteinExistence type="predicted"/>